<organism evidence="1 2">
    <name type="scientific">Rhizoclosmatium globosum</name>
    <dbReference type="NCBI Taxonomy" id="329046"/>
    <lineage>
        <taxon>Eukaryota</taxon>
        <taxon>Fungi</taxon>
        <taxon>Fungi incertae sedis</taxon>
        <taxon>Chytridiomycota</taxon>
        <taxon>Chytridiomycota incertae sedis</taxon>
        <taxon>Chytridiomycetes</taxon>
        <taxon>Chytridiales</taxon>
        <taxon>Chytriomycetaceae</taxon>
        <taxon>Rhizoclosmatium</taxon>
    </lineage>
</organism>
<reference evidence="1 2" key="1">
    <citation type="submission" date="2016-07" db="EMBL/GenBank/DDBJ databases">
        <title>Pervasive Adenine N6-methylation of Active Genes in Fungi.</title>
        <authorList>
            <consortium name="DOE Joint Genome Institute"/>
            <person name="Mondo S.J."/>
            <person name="Dannebaum R.O."/>
            <person name="Kuo R.C."/>
            <person name="Labutti K."/>
            <person name="Haridas S."/>
            <person name="Kuo A."/>
            <person name="Salamov A."/>
            <person name="Ahrendt S.R."/>
            <person name="Lipzen A."/>
            <person name="Sullivan W."/>
            <person name="Andreopoulos W.B."/>
            <person name="Clum A."/>
            <person name="Lindquist E."/>
            <person name="Daum C."/>
            <person name="Ramamoorthy G.K."/>
            <person name="Gryganskyi A."/>
            <person name="Culley D."/>
            <person name="Magnuson J.K."/>
            <person name="James T.Y."/>
            <person name="O'Malley M.A."/>
            <person name="Stajich J.E."/>
            <person name="Spatafora J.W."/>
            <person name="Visel A."/>
            <person name="Grigoriev I.V."/>
        </authorList>
    </citation>
    <scope>NUCLEOTIDE SEQUENCE [LARGE SCALE GENOMIC DNA]</scope>
    <source>
        <strain evidence="1 2">JEL800</strain>
    </source>
</reference>
<sequence>MFDSDGSECVLLTGLDNDNENGWNNWEVLLLLICFNAAENGIAGFSTVILMDVCAAEGQNNILR</sequence>
<dbReference type="AlphaFoldDB" id="A0A1Y2CJV8"/>
<protein>
    <submittedName>
        <fullName evidence="1">Uncharacterized protein</fullName>
    </submittedName>
</protein>
<accession>A0A1Y2CJV8</accession>
<keyword evidence="2" id="KW-1185">Reference proteome</keyword>
<proteinExistence type="predicted"/>
<dbReference type="EMBL" id="MCGO01000014">
    <property type="protein sequence ID" value="ORY47280.1"/>
    <property type="molecule type" value="Genomic_DNA"/>
</dbReference>
<evidence type="ECO:0000313" key="2">
    <source>
        <dbReference type="Proteomes" id="UP000193642"/>
    </source>
</evidence>
<evidence type="ECO:0000313" key="1">
    <source>
        <dbReference type="EMBL" id="ORY47280.1"/>
    </source>
</evidence>
<dbReference type="Proteomes" id="UP000193642">
    <property type="component" value="Unassembled WGS sequence"/>
</dbReference>
<comment type="caution">
    <text evidence="1">The sequence shown here is derived from an EMBL/GenBank/DDBJ whole genome shotgun (WGS) entry which is preliminary data.</text>
</comment>
<gene>
    <name evidence="1" type="ORF">BCR33DRAFT_715027</name>
</gene>
<name>A0A1Y2CJV8_9FUNG</name>